<dbReference type="EMBL" id="BPLQ01006072">
    <property type="protein sequence ID" value="GIY19847.1"/>
    <property type="molecule type" value="Genomic_DNA"/>
</dbReference>
<organism evidence="2 3">
    <name type="scientific">Caerostris darwini</name>
    <dbReference type="NCBI Taxonomy" id="1538125"/>
    <lineage>
        <taxon>Eukaryota</taxon>
        <taxon>Metazoa</taxon>
        <taxon>Ecdysozoa</taxon>
        <taxon>Arthropoda</taxon>
        <taxon>Chelicerata</taxon>
        <taxon>Arachnida</taxon>
        <taxon>Araneae</taxon>
        <taxon>Araneomorphae</taxon>
        <taxon>Entelegynae</taxon>
        <taxon>Araneoidea</taxon>
        <taxon>Araneidae</taxon>
        <taxon>Caerostris</taxon>
    </lineage>
</organism>
<evidence type="ECO:0000256" key="1">
    <source>
        <dbReference type="SAM" id="MobiDB-lite"/>
    </source>
</evidence>
<protein>
    <submittedName>
        <fullName evidence="2">Uncharacterized protein</fullName>
    </submittedName>
</protein>
<proteinExistence type="predicted"/>
<feature type="region of interest" description="Disordered" evidence="1">
    <location>
        <begin position="18"/>
        <end position="52"/>
    </location>
</feature>
<feature type="compositionally biased region" description="Basic and acidic residues" evidence="1">
    <location>
        <begin position="18"/>
        <end position="37"/>
    </location>
</feature>
<reference evidence="2 3" key="1">
    <citation type="submission" date="2021-06" db="EMBL/GenBank/DDBJ databases">
        <title>Caerostris darwini draft genome.</title>
        <authorList>
            <person name="Kono N."/>
            <person name="Arakawa K."/>
        </authorList>
    </citation>
    <scope>NUCLEOTIDE SEQUENCE [LARGE SCALE GENOMIC DNA]</scope>
</reference>
<gene>
    <name evidence="2" type="ORF">CDAR_244351</name>
</gene>
<keyword evidence="3" id="KW-1185">Reference proteome</keyword>
<feature type="compositionally biased region" description="Gly residues" evidence="1">
    <location>
        <begin position="38"/>
        <end position="48"/>
    </location>
</feature>
<evidence type="ECO:0000313" key="2">
    <source>
        <dbReference type="EMBL" id="GIY19847.1"/>
    </source>
</evidence>
<evidence type="ECO:0000313" key="3">
    <source>
        <dbReference type="Proteomes" id="UP001054837"/>
    </source>
</evidence>
<name>A0AAV4RHC2_9ARAC</name>
<dbReference type="Proteomes" id="UP001054837">
    <property type="component" value="Unassembled WGS sequence"/>
</dbReference>
<dbReference type="AlphaFoldDB" id="A0AAV4RHC2"/>
<sequence length="88" mass="9813">MATKTKHAQIDCLTEGGERDVIRSESPEDGDVFERGGRGSGEGVGGEGVDYRPAPQWRNYTSSLGFQKFRIPSPHHFLSFAQKRFGFH</sequence>
<accession>A0AAV4RHC2</accession>
<comment type="caution">
    <text evidence="2">The sequence shown here is derived from an EMBL/GenBank/DDBJ whole genome shotgun (WGS) entry which is preliminary data.</text>
</comment>